<evidence type="ECO:0000256" key="4">
    <source>
        <dbReference type="ARBA" id="ARBA00023136"/>
    </source>
</evidence>
<dbReference type="PROSITE" id="PS51257">
    <property type="entry name" value="PROKAR_LIPOPROTEIN"/>
    <property type="match status" value="1"/>
</dbReference>
<dbReference type="InterPro" id="IPR033985">
    <property type="entry name" value="SusD-like_N"/>
</dbReference>
<dbReference type="InterPro" id="IPR012944">
    <property type="entry name" value="SusD_RagB_dom"/>
</dbReference>
<evidence type="ECO:0000313" key="8">
    <source>
        <dbReference type="EMBL" id="MBA9079296.1"/>
    </source>
</evidence>
<evidence type="ECO:0000313" key="9">
    <source>
        <dbReference type="Proteomes" id="UP000563094"/>
    </source>
</evidence>
<evidence type="ECO:0000256" key="5">
    <source>
        <dbReference type="ARBA" id="ARBA00023237"/>
    </source>
</evidence>
<evidence type="ECO:0000256" key="2">
    <source>
        <dbReference type="ARBA" id="ARBA00006275"/>
    </source>
</evidence>
<keyword evidence="5" id="KW-0998">Cell outer membrane</keyword>
<dbReference type="GO" id="GO:0009279">
    <property type="term" value="C:cell outer membrane"/>
    <property type="evidence" value="ECO:0007669"/>
    <property type="project" value="UniProtKB-SubCell"/>
</dbReference>
<evidence type="ECO:0000259" key="6">
    <source>
        <dbReference type="Pfam" id="PF07980"/>
    </source>
</evidence>
<accession>A0A839GX26</accession>
<comment type="caution">
    <text evidence="8">The sequence shown here is derived from an EMBL/GenBank/DDBJ whole genome shotgun (WGS) entry which is preliminary data.</text>
</comment>
<dbReference type="SUPFAM" id="SSF48452">
    <property type="entry name" value="TPR-like"/>
    <property type="match status" value="1"/>
</dbReference>
<gene>
    <name evidence="8" type="ORF">FHS90_004031</name>
</gene>
<proteinExistence type="inferred from homology"/>
<reference evidence="8 9" key="1">
    <citation type="submission" date="2020-08" db="EMBL/GenBank/DDBJ databases">
        <title>Genomic Encyclopedia of Type Strains, Phase IV (KMG-IV): sequencing the most valuable type-strain genomes for metagenomic binning, comparative biology and taxonomic classification.</title>
        <authorList>
            <person name="Goeker M."/>
        </authorList>
    </citation>
    <scope>NUCLEOTIDE SEQUENCE [LARGE SCALE GENOMIC DNA]</scope>
    <source>
        <strain evidence="8 9">DSM 29854</strain>
    </source>
</reference>
<comment type="subcellular location">
    <subcellularLocation>
        <location evidence="1">Cell outer membrane</location>
    </subcellularLocation>
</comment>
<organism evidence="8 9">
    <name type="scientific">Rufibacter quisquiliarum</name>
    <dbReference type="NCBI Taxonomy" id="1549639"/>
    <lineage>
        <taxon>Bacteria</taxon>
        <taxon>Pseudomonadati</taxon>
        <taxon>Bacteroidota</taxon>
        <taxon>Cytophagia</taxon>
        <taxon>Cytophagales</taxon>
        <taxon>Hymenobacteraceae</taxon>
        <taxon>Rufibacter</taxon>
    </lineage>
</organism>
<name>A0A839GX26_9BACT</name>
<dbReference type="CDD" id="cd08977">
    <property type="entry name" value="SusD"/>
    <property type="match status" value="1"/>
</dbReference>
<dbReference type="InterPro" id="IPR011990">
    <property type="entry name" value="TPR-like_helical_dom_sf"/>
</dbReference>
<feature type="domain" description="RagB/SusD" evidence="6">
    <location>
        <begin position="355"/>
        <end position="437"/>
    </location>
</feature>
<evidence type="ECO:0000256" key="1">
    <source>
        <dbReference type="ARBA" id="ARBA00004442"/>
    </source>
</evidence>
<dbReference type="Proteomes" id="UP000563094">
    <property type="component" value="Unassembled WGS sequence"/>
</dbReference>
<keyword evidence="9" id="KW-1185">Reference proteome</keyword>
<dbReference type="Pfam" id="PF07980">
    <property type="entry name" value="SusD_RagB"/>
    <property type="match status" value="1"/>
</dbReference>
<comment type="similarity">
    <text evidence="2">Belongs to the SusD family.</text>
</comment>
<dbReference type="Pfam" id="PF14322">
    <property type="entry name" value="SusD-like_3"/>
    <property type="match status" value="1"/>
</dbReference>
<feature type="domain" description="SusD-like N-terminal" evidence="7">
    <location>
        <begin position="25"/>
        <end position="232"/>
    </location>
</feature>
<dbReference type="EMBL" id="JACJIQ010000020">
    <property type="protein sequence ID" value="MBA9079296.1"/>
    <property type="molecule type" value="Genomic_DNA"/>
</dbReference>
<dbReference type="RefSeq" id="WP_182514234.1">
    <property type="nucleotide sequence ID" value="NZ_JACJIQ010000020.1"/>
</dbReference>
<evidence type="ECO:0008006" key="10">
    <source>
        <dbReference type="Google" id="ProtNLM"/>
    </source>
</evidence>
<evidence type="ECO:0000259" key="7">
    <source>
        <dbReference type="Pfam" id="PF14322"/>
    </source>
</evidence>
<sequence length="472" mass="51991">MRNRIFPYILSASLIFVSGACNDLLDVEPTHAIDSRTALTSMEAVEAATNGVYARLRAVQQYGRDLVALPELLSDNAVHSGRGTTLQAEASNSPGAHLETWETGYAAINEANLILEALGPLSAPQSFKNSVEGQVRFLRALFYHNLVKVYAFDPTANDPTRNRGGVPLVRKGVIAVGDIDYAKGRDAVSEVYRFIYEDLTAAYQLLEGTDNARAPHFATRGAVAAFFSRVALYNGDYNKVISEANLALKSGVGQLQPAANVVASWRTDVHPESMFEVAVKPTENIGTNESLRATFTTRVNAEGKVAVSYGHAVVSDALLSDYEAGDVRKELIWKGLGNNSSKNEMTKFFSRGGVKDLDNIPVIRVAELYLNRAEAYVRLDQAPLALEDLNTIRVNRGLPAVSLSGEALYDEILKQRRVELAFEGHRWFDMKRLARTMYKETGNIPHSSYRILARIPFRERNANSNIAQNVGY</sequence>
<keyword evidence="4" id="KW-0472">Membrane</keyword>
<dbReference type="Gene3D" id="1.25.40.390">
    <property type="match status" value="1"/>
</dbReference>
<protein>
    <recommendedName>
        <fullName evidence="10">RagB/SusD family nutrient uptake outer membrane protein</fullName>
    </recommendedName>
</protein>
<keyword evidence="3" id="KW-0732">Signal</keyword>
<dbReference type="AlphaFoldDB" id="A0A839GX26"/>
<evidence type="ECO:0000256" key="3">
    <source>
        <dbReference type="ARBA" id="ARBA00022729"/>
    </source>
</evidence>